<reference evidence="1 2" key="1">
    <citation type="journal article" date="2021" name="Hortic Res">
        <title>High-quality reference genome and annotation aids understanding of berry development for evergreen blueberry (Vaccinium darrowii).</title>
        <authorList>
            <person name="Yu J."/>
            <person name="Hulse-Kemp A.M."/>
            <person name="Babiker E."/>
            <person name="Staton M."/>
        </authorList>
    </citation>
    <scope>NUCLEOTIDE SEQUENCE [LARGE SCALE GENOMIC DNA]</scope>
    <source>
        <strain evidence="2">cv. NJ 8807/NJ 8810</strain>
        <tissue evidence="1">Young leaf</tissue>
    </source>
</reference>
<accession>A0ACB7XTP8</accession>
<evidence type="ECO:0000313" key="1">
    <source>
        <dbReference type="EMBL" id="KAH7844147.1"/>
    </source>
</evidence>
<gene>
    <name evidence="1" type="ORF">Vadar_024852</name>
</gene>
<proteinExistence type="predicted"/>
<comment type="caution">
    <text evidence="1">The sequence shown here is derived from an EMBL/GenBank/DDBJ whole genome shotgun (WGS) entry which is preliminary data.</text>
</comment>
<organism evidence="1 2">
    <name type="scientific">Vaccinium darrowii</name>
    <dbReference type="NCBI Taxonomy" id="229202"/>
    <lineage>
        <taxon>Eukaryota</taxon>
        <taxon>Viridiplantae</taxon>
        <taxon>Streptophyta</taxon>
        <taxon>Embryophyta</taxon>
        <taxon>Tracheophyta</taxon>
        <taxon>Spermatophyta</taxon>
        <taxon>Magnoliopsida</taxon>
        <taxon>eudicotyledons</taxon>
        <taxon>Gunneridae</taxon>
        <taxon>Pentapetalae</taxon>
        <taxon>asterids</taxon>
        <taxon>Ericales</taxon>
        <taxon>Ericaceae</taxon>
        <taxon>Vaccinioideae</taxon>
        <taxon>Vaccinieae</taxon>
        <taxon>Vaccinium</taxon>
    </lineage>
</organism>
<keyword evidence="2" id="KW-1185">Reference proteome</keyword>
<evidence type="ECO:0000313" key="2">
    <source>
        <dbReference type="Proteomes" id="UP000828048"/>
    </source>
</evidence>
<protein>
    <submittedName>
        <fullName evidence="1">Uncharacterized protein</fullName>
    </submittedName>
</protein>
<sequence>MVSCMLLFIILLYFIACAIAPTTAYESSSCTTTTTSPSPGTTFVNSSCTTVVISSNPINSPSSKPPSSKPPSWPINSPSSEPPSSKPPSSPINSPSSEPPSSKPPSWPNDDSRPIAKIPDVLINLRGTPGYIAPELGHSEITTKVDIYSFGIVLLEIVSRRKKFDETRSESSRHLLTLLHNKAREDKLLDIVDNLNQEMPENGEEMLRMIRSAAWCLQNDPTRRPLMSTVVKVLEGLMEVDPNISYEFTHAMGSASNAKGCASATIGSASNANGRASPTLQASVLSNPR</sequence>
<dbReference type="Proteomes" id="UP000828048">
    <property type="component" value="Chromosome 1"/>
</dbReference>
<name>A0ACB7XTP8_9ERIC</name>
<dbReference type="EMBL" id="CM037151">
    <property type="protein sequence ID" value="KAH7844147.1"/>
    <property type="molecule type" value="Genomic_DNA"/>
</dbReference>